<organism evidence="8 9">
    <name type="scientific">Phialemonium atrogriseum</name>
    <dbReference type="NCBI Taxonomy" id="1093897"/>
    <lineage>
        <taxon>Eukaryota</taxon>
        <taxon>Fungi</taxon>
        <taxon>Dikarya</taxon>
        <taxon>Ascomycota</taxon>
        <taxon>Pezizomycotina</taxon>
        <taxon>Sordariomycetes</taxon>
        <taxon>Sordariomycetidae</taxon>
        <taxon>Cephalothecales</taxon>
        <taxon>Cephalothecaceae</taxon>
        <taxon>Phialemonium</taxon>
    </lineage>
</organism>
<feature type="compositionally biased region" description="Low complexity" evidence="5">
    <location>
        <begin position="7"/>
        <end position="19"/>
    </location>
</feature>
<comment type="subcellular location">
    <subcellularLocation>
        <location evidence="1">Membrane</location>
        <topology evidence="1">Multi-pass membrane protein</topology>
    </subcellularLocation>
</comment>
<evidence type="ECO:0000313" key="9">
    <source>
        <dbReference type="Proteomes" id="UP001244011"/>
    </source>
</evidence>
<evidence type="ECO:0000313" key="8">
    <source>
        <dbReference type="EMBL" id="KAK1764259.1"/>
    </source>
</evidence>
<dbReference type="EMBL" id="MU839021">
    <property type="protein sequence ID" value="KAK1764259.1"/>
    <property type="molecule type" value="Genomic_DNA"/>
</dbReference>
<dbReference type="GO" id="GO:0022857">
    <property type="term" value="F:transmembrane transporter activity"/>
    <property type="evidence" value="ECO:0007669"/>
    <property type="project" value="InterPro"/>
</dbReference>
<feature type="transmembrane region" description="Helical" evidence="6">
    <location>
        <begin position="289"/>
        <end position="311"/>
    </location>
</feature>
<evidence type="ECO:0000256" key="3">
    <source>
        <dbReference type="ARBA" id="ARBA00022989"/>
    </source>
</evidence>
<dbReference type="InterPro" id="IPR036259">
    <property type="entry name" value="MFS_trans_sf"/>
</dbReference>
<accession>A0AAJ0BTL3</accession>
<dbReference type="PROSITE" id="PS50850">
    <property type="entry name" value="MFS"/>
    <property type="match status" value="1"/>
</dbReference>
<evidence type="ECO:0000256" key="6">
    <source>
        <dbReference type="SAM" id="Phobius"/>
    </source>
</evidence>
<feature type="transmembrane region" description="Helical" evidence="6">
    <location>
        <begin position="392"/>
        <end position="411"/>
    </location>
</feature>
<dbReference type="Proteomes" id="UP001244011">
    <property type="component" value="Unassembled WGS sequence"/>
</dbReference>
<keyword evidence="9" id="KW-1185">Reference proteome</keyword>
<protein>
    <submittedName>
        <fullName evidence="8">Major facilitator superfamily domain-containing protein</fullName>
    </submittedName>
</protein>
<dbReference type="Gene3D" id="1.20.1720.10">
    <property type="entry name" value="Multidrug resistance protein D"/>
    <property type="match status" value="1"/>
</dbReference>
<evidence type="ECO:0000256" key="5">
    <source>
        <dbReference type="SAM" id="MobiDB-lite"/>
    </source>
</evidence>
<dbReference type="InterPro" id="IPR011701">
    <property type="entry name" value="MFS"/>
</dbReference>
<dbReference type="RefSeq" id="XP_060280472.1">
    <property type="nucleotide sequence ID" value="XM_060425283.1"/>
</dbReference>
<reference evidence="8" key="1">
    <citation type="submission" date="2023-06" db="EMBL/GenBank/DDBJ databases">
        <title>Genome-scale phylogeny and comparative genomics of the fungal order Sordariales.</title>
        <authorList>
            <consortium name="Lawrence Berkeley National Laboratory"/>
            <person name="Hensen N."/>
            <person name="Bonometti L."/>
            <person name="Westerberg I."/>
            <person name="Brannstrom I.O."/>
            <person name="Guillou S."/>
            <person name="Cros-Aarteil S."/>
            <person name="Calhoun S."/>
            <person name="Haridas S."/>
            <person name="Kuo A."/>
            <person name="Mondo S."/>
            <person name="Pangilinan J."/>
            <person name="Riley R."/>
            <person name="Labutti K."/>
            <person name="Andreopoulos B."/>
            <person name="Lipzen A."/>
            <person name="Chen C."/>
            <person name="Yanf M."/>
            <person name="Daum C."/>
            <person name="Ng V."/>
            <person name="Clum A."/>
            <person name="Steindorff A."/>
            <person name="Ohm R."/>
            <person name="Martin F."/>
            <person name="Silar P."/>
            <person name="Natvig D."/>
            <person name="Lalanne C."/>
            <person name="Gautier V."/>
            <person name="Ament-Velasquez S.L."/>
            <person name="Kruys A."/>
            <person name="Hutchinson M.I."/>
            <person name="Powell A.J."/>
            <person name="Barry K."/>
            <person name="Miller A.N."/>
            <person name="Grigoriev I.V."/>
            <person name="Debuchy R."/>
            <person name="Gladieux P."/>
            <person name="Thoren M.H."/>
            <person name="Johannesson H."/>
        </authorList>
    </citation>
    <scope>NUCLEOTIDE SEQUENCE</scope>
    <source>
        <strain evidence="8">8032-3</strain>
    </source>
</reference>
<keyword evidence="3 6" id="KW-1133">Transmembrane helix</keyword>
<feature type="transmembrane region" description="Helical" evidence="6">
    <location>
        <begin position="203"/>
        <end position="225"/>
    </location>
</feature>
<dbReference type="PANTHER" id="PTHR23502">
    <property type="entry name" value="MAJOR FACILITATOR SUPERFAMILY"/>
    <property type="match status" value="1"/>
</dbReference>
<gene>
    <name evidence="8" type="ORF">QBC33DRAFT_478154</name>
</gene>
<feature type="transmembrane region" description="Helical" evidence="6">
    <location>
        <begin position="115"/>
        <end position="132"/>
    </location>
</feature>
<keyword evidence="4 6" id="KW-0472">Membrane</keyword>
<dbReference type="PANTHER" id="PTHR23502:SF151">
    <property type="entry name" value="MAJOR FACILITATOR SUPERFAMILY (MFS) PROFILE DOMAIN-CONTAINING PROTEIN"/>
    <property type="match status" value="1"/>
</dbReference>
<sequence>MAPGGVLSPEPLASAPAPANTEAGSTNRDPATEKAGVYSVFSPATRTYLTYHLGLIMLISTLTSTIYSPLIPMLGTSFSVSIQAINTTVTVYAICQAISPALFSSLADAFGRRPVLLAIIALYACASLGLALNRGSFAALLALRALQSVGGSATVPIAYGVVADVADVPLRGAMLGPMLATCNAICAAGPVVGGALALGTGGYAWVFIALLIVALALLVSVGLALPETGRNVVDDGSRPARGVWRTWWSFISPRERARREDVGHVAQEAPEINGVSSWHPMDALVPLRIILYPDAAAVLWMVASSYSVYYTFQAAVPVIFAEIYGYNELEIGLALLPVFAGLTIGGIVAGKLIDRNYARVARRCDANLDREKREDGGEFPLEMARYRRCMPFILLEVALIAGYGWAVQYHVHPSVPLVLHFFICGTSTILTHTSNALLVDIFPGMSSTAYASGQVVRCGLSAASVAVLQPIIDAVGRGWYFTIFALFVGVTGVVSVIISRLKGMQWRRKRQMVACTRKPVGQQLLSESGQEPPAGTPSESNHMAPKT</sequence>
<feature type="domain" description="Major facilitator superfamily (MFS) profile" evidence="7">
    <location>
        <begin position="49"/>
        <end position="503"/>
    </location>
</feature>
<comment type="caution">
    <text evidence="8">The sequence shown here is derived from an EMBL/GenBank/DDBJ whole genome shotgun (WGS) entry which is preliminary data.</text>
</comment>
<evidence type="ECO:0000259" key="7">
    <source>
        <dbReference type="PROSITE" id="PS50850"/>
    </source>
</evidence>
<evidence type="ECO:0000256" key="1">
    <source>
        <dbReference type="ARBA" id="ARBA00004141"/>
    </source>
</evidence>
<keyword evidence="2 6" id="KW-0812">Transmembrane</keyword>
<dbReference type="InterPro" id="IPR020846">
    <property type="entry name" value="MFS_dom"/>
</dbReference>
<dbReference type="AlphaFoldDB" id="A0AAJ0BTL3"/>
<proteinExistence type="predicted"/>
<dbReference type="Pfam" id="PF07690">
    <property type="entry name" value="MFS_1"/>
    <property type="match status" value="1"/>
</dbReference>
<feature type="transmembrane region" description="Helical" evidence="6">
    <location>
        <begin position="82"/>
        <end position="103"/>
    </location>
</feature>
<feature type="region of interest" description="Disordered" evidence="5">
    <location>
        <begin position="1"/>
        <end position="31"/>
    </location>
</feature>
<dbReference type="GeneID" id="85308470"/>
<evidence type="ECO:0000256" key="2">
    <source>
        <dbReference type="ARBA" id="ARBA00022692"/>
    </source>
</evidence>
<feature type="transmembrane region" description="Helical" evidence="6">
    <location>
        <begin position="174"/>
        <end position="197"/>
    </location>
</feature>
<evidence type="ECO:0000256" key="4">
    <source>
        <dbReference type="ARBA" id="ARBA00023136"/>
    </source>
</evidence>
<feature type="transmembrane region" description="Helical" evidence="6">
    <location>
        <begin position="478"/>
        <end position="501"/>
    </location>
</feature>
<feature type="region of interest" description="Disordered" evidence="5">
    <location>
        <begin position="522"/>
        <end position="547"/>
    </location>
</feature>
<dbReference type="Gene3D" id="1.20.1250.20">
    <property type="entry name" value="MFS general substrate transporter like domains"/>
    <property type="match status" value="1"/>
</dbReference>
<feature type="transmembrane region" description="Helical" evidence="6">
    <location>
        <begin position="331"/>
        <end position="353"/>
    </location>
</feature>
<dbReference type="SUPFAM" id="SSF103473">
    <property type="entry name" value="MFS general substrate transporter"/>
    <property type="match status" value="1"/>
</dbReference>
<dbReference type="GO" id="GO:0005886">
    <property type="term" value="C:plasma membrane"/>
    <property type="evidence" value="ECO:0007669"/>
    <property type="project" value="TreeGrafter"/>
</dbReference>
<name>A0AAJ0BTL3_9PEZI</name>
<feature type="transmembrane region" description="Helical" evidence="6">
    <location>
        <begin position="48"/>
        <end position="70"/>
    </location>
</feature>